<name>A0ABX3FFK2_9VIBR</name>
<dbReference type="Proteomes" id="UP000186039">
    <property type="component" value="Unassembled WGS sequence"/>
</dbReference>
<comment type="caution">
    <text evidence="1">The sequence shown here is derived from an EMBL/GenBank/DDBJ whole genome shotgun (WGS) entry which is preliminary data.</text>
</comment>
<protein>
    <submittedName>
        <fullName evidence="1">Uncharacterized protein</fullName>
    </submittedName>
</protein>
<evidence type="ECO:0000313" key="2">
    <source>
        <dbReference type="Proteomes" id="UP000186039"/>
    </source>
</evidence>
<accession>A0ABX3FFK2</accession>
<sequence>MSDVIKELDKAAGSTLNMGNADVRKLAGRTGDVPISMGHLRNKSNVYSADLTIGYAKYQSGIWTFEHYGFMGLGQLKSGKWNGRTGNAFIPANSIGKNKATYVIGTGRSTIFVDYGWLAFADSASGTQGRPIGPTKLNINLAGKNYLFEGAWTKDRTAYNFWCFDKAYPNYMYNNVGKTVKITITAV</sequence>
<reference evidence="1 2" key="1">
    <citation type="submission" date="2016-09" db="EMBL/GenBank/DDBJ databases">
        <title>Genomic Taxonomy of the Vibrionaceae.</title>
        <authorList>
            <person name="Gonzalez-Castillo A."/>
            <person name="Gomez-Gil B."/>
            <person name="Enciso-Ibarra K."/>
        </authorList>
    </citation>
    <scope>NUCLEOTIDE SEQUENCE [LARGE SCALE GENOMIC DNA]</scope>
    <source>
        <strain evidence="1 2">CAIM 1902</strain>
    </source>
</reference>
<proteinExistence type="predicted"/>
<gene>
    <name evidence="1" type="ORF">BIY20_09610</name>
</gene>
<evidence type="ECO:0000313" key="1">
    <source>
        <dbReference type="EMBL" id="OLQ91649.1"/>
    </source>
</evidence>
<organism evidence="1 2">
    <name type="scientific">Vibrio panuliri</name>
    <dbReference type="NCBI Taxonomy" id="1381081"/>
    <lineage>
        <taxon>Bacteria</taxon>
        <taxon>Pseudomonadati</taxon>
        <taxon>Pseudomonadota</taxon>
        <taxon>Gammaproteobacteria</taxon>
        <taxon>Vibrionales</taxon>
        <taxon>Vibrionaceae</taxon>
        <taxon>Vibrio</taxon>
    </lineage>
</organism>
<keyword evidence="2" id="KW-1185">Reference proteome</keyword>
<dbReference type="RefSeq" id="WP_075714993.1">
    <property type="nucleotide sequence ID" value="NZ_AP019656.1"/>
</dbReference>
<dbReference type="EMBL" id="MJMH01000172">
    <property type="protein sequence ID" value="OLQ91649.1"/>
    <property type="molecule type" value="Genomic_DNA"/>
</dbReference>